<evidence type="ECO:0000313" key="4">
    <source>
        <dbReference type="EMBL" id="ABC78188.1"/>
    </source>
</evidence>
<evidence type="ECO:0000313" key="5">
    <source>
        <dbReference type="Proteomes" id="UP000001933"/>
    </source>
</evidence>
<accession>Q2LVT0</accession>
<evidence type="ECO:0000256" key="2">
    <source>
        <dbReference type="RuleBase" id="RU003616"/>
    </source>
</evidence>
<dbReference type="eggNOG" id="COG0071">
    <property type="taxonomic scope" value="Bacteria"/>
</dbReference>
<feature type="domain" description="SHSP" evidence="3">
    <location>
        <begin position="41"/>
        <end position="153"/>
    </location>
</feature>
<reference evidence="4 5" key="1">
    <citation type="journal article" date="2007" name="Proc. Natl. Acad. Sci. U.S.A.">
        <title>The genome of Syntrophus aciditrophicus: life at the thermodynamic limit of microbial growth.</title>
        <authorList>
            <person name="McInerney M.J."/>
            <person name="Rohlin L."/>
            <person name="Mouttaki H."/>
            <person name="Kim U."/>
            <person name="Krupp R.S."/>
            <person name="Rios-Hernandez L."/>
            <person name="Sieber J."/>
            <person name="Struchtemeyer C.G."/>
            <person name="Bhattacharyya A."/>
            <person name="Campbell J.W."/>
            <person name="Gunsalus R.P."/>
        </authorList>
    </citation>
    <scope>NUCLEOTIDE SEQUENCE [LARGE SCALE GENOMIC DNA]</scope>
    <source>
        <strain evidence="4 5">SB</strain>
    </source>
</reference>
<dbReference type="STRING" id="56780.SYN_00784"/>
<dbReference type="SUPFAM" id="SSF49764">
    <property type="entry name" value="HSP20-like chaperones"/>
    <property type="match status" value="1"/>
</dbReference>
<proteinExistence type="inferred from homology"/>
<dbReference type="InterPro" id="IPR031107">
    <property type="entry name" value="Small_HSP"/>
</dbReference>
<name>Q2LVT0_SYNAS</name>
<dbReference type="PANTHER" id="PTHR11527">
    <property type="entry name" value="HEAT-SHOCK PROTEIN 20 FAMILY MEMBER"/>
    <property type="match status" value="1"/>
</dbReference>
<keyword evidence="5" id="KW-1185">Reference proteome</keyword>
<dbReference type="CDD" id="cd06464">
    <property type="entry name" value="ACD_sHsps-like"/>
    <property type="match status" value="1"/>
</dbReference>
<dbReference type="AlphaFoldDB" id="Q2LVT0"/>
<dbReference type="HOGENOM" id="CLU_046737_9_0_7"/>
<sequence length="153" mass="17725">MEEMPMNYIKISLDDEITETAREFEKTIDDMFHMINSGYSVSQRTWRPQMDIYESPDRLIIFAEMAGVKREHIHLEISSRTVKVYGRRTTGAGIGNARYHLAEIPFGYFERSLVLPAPIDTDSAEAVYADGLLEIRMTKLPLSKVHKIMFQHR</sequence>
<comment type="similarity">
    <text evidence="1 2">Belongs to the small heat shock protein (HSP20) family.</text>
</comment>
<keyword evidence="4" id="KW-0346">Stress response</keyword>
<evidence type="ECO:0000259" key="3">
    <source>
        <dbReference type="PROSITE" id="PS01031"/>
    </source>
</evidence>
<dbReference type="Gene3D" id="2.60.40.790">
    <property type="match status" value="1"/>
</dbReference>
<dbReference type="InterPro" id="IPR008978">
    <property type="entry name" value="HSP20-like_chaperone"/>
</dbReference>
<dbReference type="Proteomes" id="UP000001933">
    <property type="component" value="Chromosome"/>
</dbReference>
<dbReference type="KEGG" id="sat:SYN_00784"/>
<evidence type="ECO:0000256" key="1">
    <source>
        <dbReference type="PROSITE-ProRule" id="PRU00285"/>
    </source>
</evidence>
<dbReference type="EMBL" id="CP000252">
    <property type="protein sequence ID" value="ABC78188.1"/>
    <property type="molecule type" value="Genomic_DNA"/>
</dbReference>
<dbReference type="Pfam" id="PF00011">
    <property type="entry name" value="HSP20"/>
    <property type="match status" value="1"/>
</dbReference>
<gene>
    <name evidence="4" type="ORF">SYN_00784</name>
</gene>
<dbReference type="InParanoid" id="Q2LVT0"/>
<organism evidence="4 5">
    <name type="scientific">Syntrophus aciditrophicus (strain SB)</name>
    <dbReference type="NCBI Taxonomy" id="56780"/>
    <lineage>
        <taxon>Bacteria</taxon>
        <taxon>Pseudomonadati</taxon>
        <taxon>Thermodesulfobacteriota</taxon>
        <taxon>Syntrophia</taxon>
        <taxon>Syntrophales</taxon>
        <taxon>Syntrophaceae</taxon>
        <taxon>Syntrophus</taxon>
    </lineage>
</organism>
<dbReference type="InterPro" id="IPR002068">
    <property type="entry name" value="A-crystallin/Hsp20_dom"/>
</dbReference>
<protein>
    <submittedName>
        <fullName evidence="4">Small heat shock protein</fullName>
    </submittedName>
</protein>
<dbReference type="PROSITE" id="PS01031">
    <property type="entry name" value="SHSP"/>
    <property type="match status" value="1"/>
</dbReference>